<sequence length="372" mass="41089">MIGYIGVSLFMYNATGLALSIITTCSQSCVLSSCKCCLPEDLEVQLPARITDVGLINEGPPLQNPVFVVTDIESSSDLWAIDGGRTMQLATEIHDDILRAQLVKYRGYEITTCGDSFQLAFHTIREAVEYCLDVQLELLVANWPKQLHNLVPGTRKKRAGTRLIFSGLRVRMGIHDACPSDGDLVCAPHTITGKMTYTGASHIIATEVGDIGNGGQILATQRIVDWLLLHEDLIAIRFAVEHVKKFKISHVNTHLELFQVFPLLLKARLRHFQPPRIHQSSTMSASSTLVVGRGTNADEASSAIACLLQWRLESGLVRRESGRVVDADDEQERLPGGQMSPEDDNVCELYLGAEIDYELYLSAETPREQACL</sequence>
<dbReference type="Gene3D" id="3.30.70.1230">
    <property type="entry name" value="Nucleotide cyclase"/>
    <property type="match status" value="1"/>
</dbReference>
<dbReference type="SUPFAM" id="SSF55073">
    <property type="entry name" value="Nucleotide cyclase"/>
    <property type="match status" value="1"/>
</dbReference>
<dbReference type="PANTHER" id="PTHR43081:SF1">
    <property type="entry name" value="ADENYLATE CYCLASE, TERMINAL-DIFFERENTIATION SPECIFIC"/>
    <property type="match status" value="1"/>
</dbReference>
<evidence type="ECO:0000256" key="1">
    <source>
        <dbReference type="SAM" id="SignalP"/>
    </source>
</evidence>
<dbReference type="InterPro" id="IPR050697">
    <property type="entry name" value="Adenylyl/Guanylyl_Cyclase_3/4"/>
</dbReference>
<proteinExistence type="predicted"/>
<evidence type="ECO:0000313" key="4">
    <source>
        <dbReference type="Proteomes" id="UP000019132"/>
    </source>
</evidence>
<keyword evidence="1" id="KW-0732">Signal</keyword>
<dbReference type="VEuPathDB" id="FungiDB:PYU1_G013791"/>
<reference evidence="4" key="2">
    <citation type="submission" date="2010-04" db="EMBL/GenBank/DDBJ databases">
        <authorList>
            <person name="Buell R."/>
            <person name="Hamilton J."/>
            <person name="Hostetler J."/>
        </authorList>
    </citation>
    <scope>NUCLEOTIDE SEQUENCE [LARGE SCALE GENOMIC DNA]</scope>
    <source>
        <strain evidence="4">DAOM:BR144</strain>
    </source>
</reference>
<dbReference type="AlphaFoldDB" id="K3X9C1"/>
<dbReference type="EMBL" id="GL376614">
    <property type="status" value="NOT_ANNOTATED_CDS"/>
    <property type="molecule type" value="Genomic_DNA"/>
</dbReference>
<name>K3X9C1_GLOUD</name>
<dbReference type="InParanoid" id="K3X9C1"/>
<dbReference type="PANTHER" id="PTHR43081">
    <property type="entry name" value="ADENYLATE CYCLASE, TERMINAL-DIFFERENTIATION SPECIFIC-RELATED"/>
    <property type="match status" value="1"/>
</dbReference>
<reference evidence="3" key="3">
    <citation type="submission" date="2015-02" db="UniProtKB">
        <authorList>
            <consortium name="EnsemblProtists"/>
        </authorList>
    </citation>
    <scope>IDENTIFICATION</scope>
    <source>
        <strain evidence="3">DAOM BR144</strain>
    </source>
</reference>
<feature type="chain" id="PRO_5003868525" description="Guanylate cyclase domain-containing protein" evidence="1">
    <location>
        <begin position="19"/>
        <end position="372"/>
    </location>
</feature>
<dbReference type="Proteomes" id="UP000019132">
    <property type="component" value="Unassembled WGS sequence"/>
</dbReference>
<dbReference type="OMA" id="DNVCELY"/>
<dbReference type="eggNOG" id="KOG0618">
    <property type="taxonomic scope" value="Eukaryota"/>
</dbReference>
<dbReference type="EnsemblProtists" id="PYU1_T013820">
    <property type="protein sequence ID" value="PYU1_T013820"/>
    <property type="gene ID" value="PYU1_G013791"/>
</dbReference>
<dbReference type="GO" id="GO:0009190">
    <property type="term" value="P:cyclic nucleotide biosynthetic process"/>
    <property type="evidence" value="ECO:0007669"/>
    <property type="project" value="InterPro"/>
</dbReference>
<dbReference type="Pfam" id="PF00211">
    <property type="entry name" value="Guanylate_cyc"/>
    <property type="match status" value="1"/>
</dbReference>
<dbReference type="InterPro" id="IPR001054">
    <property type="entry name" value="A/G_cyclase"/>
</dbReference>
<protein>
    <recommendedName>
        <fullName evidence="2">Guanylate cyclase domain-containing protein</fullName>
    </recommendedName>
</protein>
<feature type="signal peptide" evidence="1">
    <location>
        <begin position="1"/>
        <end position="18"/>
    </location>
</feature>
<dbReference type="HOGENOM" id="CLU_744917_0_0_1"/>
<evidence type="ECO:0000259" key="2">
    <source>
        <dbReference type="Pfam" id="PF00211"/>
    </source>
</evidence>
<keyword evidence="4" id="KW-1185">Reference proteome</keyword>
<dbReference type="InterPro" id="IPR029787">
    <property type="entry name" value="Nucleotide_cyclase"/>
</dbReference>
<accession>K3X9C1</accession>
<feature type="domain" description="Guanylate cyclase" evidence="2">
    <location>
        <begin position="69"/>
        <end position="245"/>
    </location>
</feature>
<dbReference type="GO" id="GO:0035556">
    <property type="term" value="P:intracellular signal transduction"/>
    <property type="evidence" value="ECO:0007669"/>
    <property type="project" value="InterPro"/>
</dbReference>
<dbReference type="STRING" id="431595.K3X9C1"/>
<evidence type="ECO:0000313" key="3">
    <source>
        <dbReference type="EnsemblProtists" id="PYU1_T013820"/>
    </source>
</evidence>
<organism evidence="3 4">
    <name type="scientific">Globisporangium ultimum (strain ATCC 200006 / CBS 805.95 / DAOM BR144)</name>
    <name type="common">Pythium ultimum</name>
    <dbReference type="NCBI Taxonomy" id="431595"/>
    <lineage>
        <taxon>Eukaryota</taxon>
        <taxon>Sar</taxon>
        <taxon>Stramenopiles</taxon>
        <taxon>Oomycota</taxon>
        <taxon>Peronosporomycetes</taxon>
        <taxon>Pythiales</taxon>
        <taxon>Pythiaceae</taxon>
        <taxon>Globisporangium</taxon>
    </lineage>
</organism>
<reference evidence="4" key="1">
    <citation type="journal article" date="2010" name="Genome Biol.">
        <title>Genome sequence of the necrotrophic plant pathogen Pythium ultimum reveals original pathogenicity mechanisms and effector repertoire.</title>
        <authorList>
            <person name="Levesque C.A."/>
            <person name="Brouwer H."/>
            <person name="Cano L."/>
            <person name="Hamilton J.P."/>
            <person name="Holt C."/>
            <person name="Huitema E."/>
            <person name="Raffaele S."/>
            <person name="Robideau G.P."/>
            <person name="Thines M."/>
            <person name="Win J."/>
            <person name="Zerillo M.M."/>
            <person name="Beakes G.W."/>
            <person name="Boore J.L."/>
            <person name="Busam D."/>
            <person name="Dumas B."/>
            <person name="Ferriera S."/>
            <person name="Fuerstenberg S.I."/>
            <person name="Gachon C.M."/>
            <person name="Gaulin E."/>
            <person name="Govers F."/>
            <person name="Grenville-Briggs L."/>
            <person name="Horner N."/>
            <person name="Hostetler J."/>
            <person name="Jiang R.H."/>
            <person name="Johnson J."/>
            <person name="Krajaejun T."/>
            <person name="Lin H."/>
            <person name="Meijer H.J."/>
            <person name="Moore B."/>
            <person name="Morris P."/>
            <person name="Phuntmart V."/>
            <person name="Puiu D."/>
            <person name="Shetty J."/>
            <person name="Stajich J.E."/>
            <person name="Tripathy S."/>
            <person name="Wawra S."/>
            <person name="van West P."/>
            <person name="Whitty B.R."/>
            <person name="Coutinho P.M."/>
            <person name="Henrissat B."/>
            <person name="Martin F."/>
            <person name="Thomas P.D."/>
            <person name="Tyler B.M."/>
            <person name="De Vries R.P."/>
            <person name="Kamoun S."/>
            <person name="Yandell M."/>
            <person name="Tisserat N."/>
            <person name="Buell C.R."/>
        </authorList>
    </citation>
    <scope>NUCLEOTIDE SEQUENCE</scope>
    <source>
        <strain evidence="4">DAOM:BR144</strain>
    </source>
</reference>